<dbReference type="AlphaFoldDB" id="A0A836CDM1"/>
<feature type="compositionally biased region" description="Basic and acidic residues" evidence="2">
    <location>
        <begin position="1139"/>
        <end position="1149"/>
    </location>
</feature>
<dbReference type="Gene3D" id="3.80.10.10">
    <property type="entry name" value="Ribonuclease Inhibitor"/>
    <property type="match status" value="1"/>
</dbReference>
<dbReference type="InterPro" id="IPR001611">
    <property type="entry name" value="Leu-rich_rpt"/>
</dbReference>
<feature type="compositionally biased region" description="Low complexity" evidence="2">
    <location>
        <begin position="617"/>
        <end position="630"/>
    </location>
</feature>
<gene>
    <name evidence="3" type="ORF">JKP88DRAFT_318548</name>
</gene>
<evidence type="ECO:0000256" key="1">
    <source>
        <dbReference type="SAM" id="Coils"/>
    </source>
</evidence>
<dbReference type="OrthoDB" id="120976at2759"/>
<reference evidence="3" key="1">
    <citation type="submission" date="2021-02" db="EMBL/GenBank/DDBJ databases">
        <title>First Annotated Genome of the Yellow-green Alga Tribonema minus.</title>
        <authorList>
            <person name="Mahan K.M."/>
        </authorList>
    </citation>
    <scope>NUCLEOTIDE SEQUENCE</scope>
    <source>
        <strain evidence="3">UTEX B ZZ1240</strain>
    </source>
</reference>
<sequence>MGLCLARRVTTLTTASPTVVTAVRCVPSLQIQAEASDRDKQLRIMTDQNAELLRLLEAEEAQLPCAPQTNQCFCPCGTSAAAALRAGGTRGGGRGGSAHTCTSHFLSRPLKLYVLASCDVLLELIDVSATATHRRRRRCVQAARAAADAAAAVRDLEALRGKYGTLLTTAKQHEEMAGRAAREGQLRAEEVRLLRAEVQQLRSGGADLRMKAQVELESLQEQLRVRKEKQYQLLEKLQGQEEAKRQAEDQVSSMEDRIRALHTRSVELDTQLQVEARGRAAAEDANKALQADGASAHQALRDLQSRLDQADAEVSARSPSDAAAAAAARRGRRCRVRGARCGSQALHAGACARRGGGRRAALPSQRQRACSAAIVTSARAAVATSMIVFIHRCRLRMEAEARDSGEQLREMAEKVFQLLERLKLAELAKGKAMEALRRKEQEEKKAARLLKESTKEGKARVKAELDLQGSTRAAVTCRARAHTCACAMRPLLLPPRHAQVALEQVSALKRHNAQLASRCRDEAKEKLREHDERTETQEKVRTLGGRLTFLLTKMQSDEEARIIHREEARKLEAQVKALMARAEELATKLDESGESNRVLSAALRAKQAELEQLAARHAALQRQTGRPASAAGGGGGGGSRDDDPEAHPETEGDGGGGGDVANDRCDPASVRASGGRGIFYVESKPTQGLMLARCRRESHRAWLDRCDLNGFLKRAQRSTRFKELAVERLCHVHALLLVEEEERAAAAAEGRARAPRSSRTSRARTATCWTACRARRTPSAARCSVVDVPYDAVRAELVQLTARYVHAVKSSSAARPADGAGAPGPEGAQPGANASGSSGSGGGGIIQLPESGVTDEERCAHHAPTSRCPRLAACILTLFVLLPPRRHRRRCCRRRRQVHAIAALLRGSTAIAELNLRGNAVTDEGARALAAVLAGKSALRVVDLRANAITAQGIRTLAEALERSERVRHVYVHAGGKVEALGTGLWAAPRNAAAAAAAAAAPAAAAAAAPLVTVETVCVVDVRDNRPPPGGARAADAAGLARALEDPGRPLPAGLLAAAASAPALSFATAALPCGGGGGGADGGRKEGGGRRRGGKKVAGGRRGERSLSPNGSPSKARGGRGGEAPPAAPAAVVVVPDNRAEWAGRRGGLETGPRDGGASPHASATTHKIALLLTPSPTYPPLASPPPAHTRVRPGSRDGALPEIQTRSASADGVPPQLRQHPFAQSAAELGGKALRRDRLISSSASK</sequence>
<protein>
    <submittedName>
        <fullName evidence="3">Leucine rich repeat protein</fullName>
    </submittedName>
</protein>
<feature type="compositionally biased region" description="Pro residues" evidence="2">
    <location>
        <begin position="1178"/>
        <end position="1189"/>
    </location>
</feature>
<accession>A0A836CDM1</accession>
<feature type="region of interest" description="Disordered" evidence="2">
    <location>
        <begin position="1078"/>
        <end position="1219"/>
    </location>
</feature>
<dbReference type="Pfam" id="PF13516">
    <property type="entry name" value="LRR_6"/>
    <property type="match status" value="1"/>
</dbReference>
<keyword evidence="4" id="KW-1185">Reference proteome</keyword>
<proteinExistence type="predicted"/>
<comment type="caution">
    <text evidence="3">The sequence shown here is derived from an EMBL/GenBank/DDBJ whole genome shotgun (WGS) entry which is preliminary data.</text>
</comment>
<dbReference type="SMART" id="SM00368">
    <property type="entry name" value="LRR_RI"/>
    <property type="match status" value="2"/>
</dbReference>
<dbReference type="Proteomes" id="UP000664859">
    <property type="component" value="Unassembled WGS sequence"/>
</dbReference>
<feature type="compositionally biased region" description="Basic and acidic residues" evidence="2">
    <location>
        <begin position="639"/>
        <end position="650"/>
    </location>
</feature>
<feature type="region of interest" description="Disordered" evidence="2">
    <location>
        <begin position="812"/>
        <end position="847"/>
    </location>
</feature>
<dbReference type="EMBL" id="JAFCMP010000235">
    <property type="protein sequence ID" value="KAG5182590.1"/>
    <property type="molecule type" value="Genomic_DNA"/>
</dbReference>
<feature type="coiled-coil region" evidence="1">
    <location>
        <begin position="422"/>
        <end position="456"/>
    </location>
</feature>
<dbReference type="SUPFAM" id="SSF52047">
    <property type="entry name" value="RNI-like"/>
    <property type="match status" value="1"/>
</dbReference>
<dbReference type="InterPro" id="IPR032675">
    <property type="entry name" value="LRR_dom_sf"/>
</dbReference>
<organism evidence="3 4">
    <name type="scientific">Tribonema minus</name>
    <dbReference type="NCBI Taxonomy" id="303371"/>
    <lineage>
        <taxon>Eukaryota</taxon>
        <taxon>Sar</taxon>
        <taxon>Stramenopiles</taxon>
        <taxon>Ochrophyta</taxon>
        <taxon>PX clade</taxon>
        <taxon>Xanthophyceae</taxon>
        <taxon>Tribonematales</taxon>
        <taxon>Tribonemataceae</taxon>
        <taxon>Tribonema</taxon>
    </lineage>
</organism>
<feature type="compositionally biased region" description="Basic residues" evidence="2">
    <location>
        <begin position="1091"/>
        <end position="1100"/>
    </location>
</feature>
<evidence type="ECO:0000313" key="3">
    <source>
        <dbReference type="EMBL" id="KAG5182590.1"/>
    </source>
</evidence>
<keyword evidence="1" id="KW-0175">Coiled coil</keyword>
<feature type="coiled-coil region" evidence="1">
    <location>
        <begin position="209"/>
        <end position="264"/>
    </location>
</feature>
<feature type="region of interest" description="Disordered" evidence="2">
    <location>
        <begin position="617"/>
        <end position="667"/>
    </location>
</feature>
<name>A0A836CDM1_9STRA</name>
<evidence type="ECO:0000313" key="4">
    <source>
        <dbReference type="Proteomes" id="UP000664859"/>
    </source>
</evidence>
<evidence type="ECO:0000256" key="2">
    <source>
        <dbReference type="SAM" id="MobiDB-lite"/>
    </source>
</evidence>
<feature type="compositionally biased region" description="Low complexity" evidence="2">
    <location>
        <begin position="813"/>
        <end position="837"/>
    </location>
</feature>